<sequence length="73" mass="8118">MEAHSWPVPPQASVSFEDVAVTFTQEEWRQLDLAQRMLYRNVTLETYGHLVSLAGTRPVQGGAAASPRLQGYT</sequence>
<name>A0A8C8Z268_PROSS</name>
<dbReference type="SUPFAM" id="SSF109640">
    <property type="entry name" value="KRAB domain (Kruppel-associated box)"/>
    <property type="match status" value="1"/>
</dbReference>
<dbReference type="InterPro" id="IPR036051">
    <property type="entry name" value="KRAB_dom_sf"/>
</dbReference>
<accession>A0A8C8Z268</accession>
<evidence type="ECO:0000259" key="1">
    <source>
        <dbReference type="PROSITE" id="PS50805"/>
    </source>
</evidence>
<feature type="domain" description="KRAB" evidence="1">
    <location>
        <begin position="14"/>
        <end position="73"/>
    </location>
</feature>
<dbReference type="Ensembl" id="ENSPSMT00000014404.1">
    <property type="protein sequence ID" value="ENSPSMP00000012351.1"/>
    <property type="gene ID" value="ENSPSMG00000008908.1"/>
</dbReference>
<dbReference type="SMART" id="SM00349">
    <property type="entry name" value="KRAB"/>
    <property type="match status" value="1"/>
</dbReference>
<evidence type="ECO:0000313" key="3">
    <source>
        <dbReference type="Proteomes" id="UP000694414"/>
    </source>
</evidence>
<dbReference type="InterPro" id="IPR050169">
    <property type="entry name" value="Krueppel_C2H2_ZnF"/>
</dbReference>
<reference evidence="2" key="1">
    <citation type="submission" date="2025-08" db="UniProtKB">
        <authorList>
            <consortium name="Ensembl"/>
        </authorList>
    </citation>
    <scope>IDENTIFICATION</scope>
</reference>
<dbReference type="Pfam" id="PF01352">
    <property type="entry name" value="KRAB"/>
    <property type="match status" value="1"/>
</dbReference>
<dbReference type="PANTHER" id="PTHR23232">
    <property type="entry name" value="KRAB DOMAIN C2H2 ZINC FINGER"/>
    <property type="match status" value="1"/>
</dbReference>
<dbReference type="Proteomes" id="UP000694414">
    <property type="component" value="Unplaced"/>
</dbReference>
<dbReference type="Gene3D" id="6.10.140.140">
    <property type="match status" value="1"/>
</dbReference>
<dbReference type="CDD" id="cd07765">
    <property type="entry name" value="KRAB_A-box"/>
    <property type="match status" value="1"/>
</dbReference>
<proteinExistence type="predicted"/>
<dbReference type="PANTHER" id="PTHR23232:SF142">
    <property type="entry name" value="GASTRULA ZINC FINGER PROTEIN XLCGF57.1-LIKE-RELATED"/>
    <property type="match status" value="1"/>
</dbReference>
<dbReference type="InterPro" id="IPR001909">
    <property type="entry name" value="KRAB"/>
</dbReference>
<dbReference type="GO" id="GO:0006355">
    <property type="term" value="P:regulation of DNA-templated transcription"/>
    <property type="evidence" value="ECO:0007669"/>
    <property type="project" value="InterPro"/>
</dbReference>
<dbReference type="AlphaFoldDB" id="A0A8C8Z268"/>
<protein>
    <recommendedName>
        <fullName evidence="1">KRAB domain-containing protein</fullName>
    </recommendedName>
</protein>
<organism evidence="2 3">
    <name type="scientific">Prolemur simus</name>
    <name type="common">Greater bamboo lemur</name>
    <name type="synonym">Hapalemur simus</name>
    <dbReference type="NCBI Taxonomy" id="1328070"/>
    <lineage>
        <taxon>Eukaryota</taxon>
        <taxon>Metazoa</taxon>
        <taxon>Chordata</taxon>
        <taxon>Craniata</taxon>
        <taxon>Vertebrata</taxon>
        <taxon>Euteleostomi</taxon>
        <taxon>Mammalia</taxon>
        <taxon>Eutheria</taxon>
        <taxon>Euarchontoglires</taxon>
        <taxon>Primates</taxon>
        <taxon>Strepsirrhini</taxon>
        <taxon>Lemuriformes</taxon>
        <taxon>Lemuridae</taxon>
        <taxon>Prolemur</taxon>
    </lineage>
</organism>
<evidence type="ECO:0000313" key="2">
    <source>
        <dbReference type="Ensembl" id="ENSPSMP00000012351.1"/>
    </source>
</evidence>
<dbReference type="GeneTree" id="ENSGT00940000164425"/>
<reference evidence="2" key="2">
    <citation type="submission" date="2025-09" db="UniProtKB">
        <authorList>
            <consortium name="Ensembl"/>
        </authorList>
    </citation>
    <scope>IDENTIFICATION</scope>
</reference>
<dbReference type="PROSITE" id="PS50805">
    <property type="entry name" value="KRAB"/>
    <property type="match status" value="1"/>
</dbReference>
<keyword evidence="3" id="KW-1185">Reference proteome</keyword>